<dbReference type="STRING" id="109264.A0A1F8A634"/>
<accession>A0A1F8A634</accession>
<organism evidence="6 7">
    <name type="scientific">Aspergillus bombycis</name>
    <dbReference type="NCBI Taxonomy" id="109264"/>
    <lineage>
        <taxon>Eukaryota</taxon>
        <taxon>Fungi</taxon>
        <taxon>Dikarya</taxon>
        <taxon>Ascomycota</taxon>
        <taxon>Pezizomycotina</taxon>
        <taxon>Eurotiomycetes</taxon>
        <taxon>Eurotiomycetidae</taxon>
        <taxon>Eurotiales</taxon>
        <taxon>Aspergillaceae</taxon>
        <taxon>Aspergillus</taxon>
    </lineage>
</organism>
<dbReference type="InterPro" id="IPR001129">
    <property type="entry name" value="Membr-assoc_MAPEG"/>
</dbReference>
<evidence type="ECO:0000313" key="6">
    <source>
        <dbReference type="EMBL" id="OGM47147.1"/>
    </source>
</evidence>
<keyword evidence="2 5" id="KW-0812">Transmembrane</keyword>
<dbReference type="Gene3D" id="1.20.120.550">
    <property type="entry name" value="Membrane associated eicosanoid/glutathione metabolism-like domain"/>
    <property type="match status" value="1"/>
</dbReference>
<feature type="transmembrane region" description="Helical" evidence="5">
    <location>
        <begin position="119"/>
        <end position="140"/>
    </location>
</feature>
<comment type="subcellular location">
    <subcellularLocation>
        <location evidence="1">Membrane</location>
    </subcellularLocation>
</comment>
<keyword evidence="4 5" id="KW-0472">Membrane</keyword>
<proteinExistence type="predicted"/>
<gene>
    <name evidence="6" type="ORF">ABOM_003947</name>
</gene>
<dbReference type="EMBL" id="LYCR01000025">
    <property type="protein sequence ID" value="OGM47147.1"/>
    <property type="molecule type" value="Genomic_DNA"/>
</dbReference>
<evidence type="ECO:0000256" key="4">
    <source>
        <dbReference type="ARBA" id="ARBA00023136"/>
    </source>
</evidence>
<dbReference type="OrthoDB" id="4456959at2759"/>
<name>A0A1F8A634_9EURO</name>
<protein>
    <recommendedName>
        <fullName evidence="8">MAPEG family protein</fullName>
    </recommendedName>
</protein>
<evidence type="ECO:0000256" key="2">
    <source>
        <dbReference type="ARBA" id="ARBA00022692"/>
    </source>
</evidence>
<dbReference type="InterPro" id="IPR023352">
    <property type="entry name" value="MAPEG-like_dom_sf"/>
</dbReference>
<dbReference type="RefSeq" id="XP_022390864.1">
    <property type="nucleotide sequence ID" value="XM_022531077.1"/>
</dbReference>
<dbReference type="AlphaFoldDB" id="A0A1F8A634"/>
<dbReference type="SUPFAM" id="SSF161084">
    <property type="entry name" value="MAPEG domain-like"/>
    <property type="match status" value="1"/>
</dbReference>
<evidence type="ECO:0000313" key="7">
    <source>
        <dbReference type="Proteomes" id="UP000179179"/>
    </source>
</evidence>
<dbReference type="GO" id="GO:0016020">
    <property type="term" value="C:membrane"/>
    <property type="evidence" value="ECO:0007669"/>
    <property type="project" value="UniProtKB-SubCell"/>
</dbReference>
<feature type="transmembrane region" description="Helical" evidence="5">
    <location>
        <begin position="6"/>
        <end position="28"/>
    </location>
</feature>
<dbReference type="Pfam" id="PF01124">
    <property type="entry name" value="MAPEG"/>
    <property type="match status" value="1"/>
</dbReference>
<dbReference type="Proteomes" id="UP000179179">
    <property type="component" value="Unassembled WGS sequence"/>
</dbReference>
<evidence type="ECO:0008006" key="8">
    <source>
        <dbReference type="Google" id="ProtNLM"/>
    </source>
</evidence>
<keyword evidence="7" id="KW-1185">Reference proteome</keyword>
<sequence>MSTGQVSALLAPVVALNIWTFVMEGWMYKTRIPVYSKLNLRNTITRRELDAVTPANVRWKADNYNHLMEQPTQFYAIALVLALAGKDDKIDIILTWSYVAIRVVHSLVQSTSNHIMTRFSLFVTSSVILAVMTGRAALLVF</sequence>
<keyword evidence="3 5" id="KW-1133">Transmembrane helix</keyword>
<evidence type="ECO:0000256" key="3">
    <source>
        <dbReference type="ARBA" id="ARBA00022989"/>
    </source>
</evidence>
<evidence type="ECO:0000256" key="5">
    <source>
        <dbReference type="SAM" id="Phobius"/>
    </source>
</evidence>
<dbReference type="GeneID" id="34447337"/>
<reference evidence="6 7" key="1">
    <citation type="journal article" date="2016" name="Genome Biol. Evol.">
        <title>Draft genome sequence of an aflatoxigenic Aspergillus species, A. bombycis.</title>
        <authorList>
            <person name="Moore G.G."/>
            <person name="Mack B.M."/>
            <person name="Beltz S.B."/>
            <person name="Gilbert M.K."/>
        </authorList>
    </citation>
    <scope>NUCLEOTIDE SEQUENCE [LARGE SCALE GENOMIC DNA]</scope>
    <source>
        <strain evidence="7">NRRL 26010</strain>
    </source>
</reference>
<evidence type="ECO:0000256" key="1">
    <source>
        <dbReference type="ARBA" id="ARBA00004370"/>
    </source>
</evidence>
<comment type="caution">
    <text evidence="6">The sequence shown here is derived from an EMBL/GenBank/DDBJ whole genome shotgun (WGS) entry which is preliminary data.</text>
</comment>